<dbReference type="SUPFAM" id="SSF51445">
    <property type="entry name" value="(Trans)glycosidases"/>
    <property type="match status" value="1"/>
</dbReference>
<dbReference type="InterPro" id="IPR017853">
    <property type="entry name" value="GH"/>
</dbReference>
<feature type="domain" description="Glycoside hydrolase family 5" evidence="6">
    <location>
        <begin position="75"/>
        <end position="352"/>
    </location>
</feature>
<dbReference type="PANTHER" id="PTHR31297">
    <property type="entry name" value="GLUCAN ENDO-1,6-BETA-GLUCOSIDASE B"/>
    <property type="match status" value="1"/>
</dbReference>
<dbReference type="Proteomes" id="UP000267821">
    <property type="component" value="Unassembled WGS sequence"/>
</dbReference>
<dbReference type="GO" id="GO:0008422">
    <property type="term" value="F:beta-glucosidase activity"/>
    <property type="evidence" value="ECO:0007669"/>
    <property type="project" value="TreeGrafter"/>
</dbReference>
<keyword evidence="3 5" id="KW-0326">Glycosidase</keyword>
<evidence type="ECO:0000259" key="6">
    <source>
        <dbReference type="Pfam" id="PF00150"/>
    </source>
</evidence>
<reference evidence="7 8" key="1">
    <citation type="journal article" date="2018" name="Nat. Ecol. Evol.">
        <title>Pezizomycetes genomes reveal the molecular basis of ectomycorrhizal truffle lifestyle.</title>
        <authorList>
            <person name="Murat C."/>
            <person name="Payen T."/>
            <person name="Noel B."/>
            <person name="Kuo A."/>
            <person name="Morin E."/>
            <person name="Chen J."/>
            <person name="Kohler A."/>
            <person name="Krizsan K."/>
            <person name="Balestrini R."/>
            <person name="Da Silva C."/>
            <person name="Montanini B."/>
            <person name="Hainaut M."/>
            <person name="Levati E."/>
            <person name="Barry K.W."/>
            <person name="Belfiori B."/>
            <person name="Cichocki N."/>
            <person name="Clum A."/>
            <person name="Dockter R.B."/>
            <person name="Fauchery L."/>
            <person name="Guy J."/>
            <person name="Iotti M."/>
            <person name="Le Tacon F."/>
            <person name="Lindquist E.A."/>
            <person name="Lipzen A."/>
            <person name="Malagnac F."/>
            <person name="Mello A."/>
            <person name="Molinier V."/>
            <person name="Miyauchi S."/>
            <person name="Poulain J."/>
            <person name="Riccioni C."/>
            <person name="Rubini A."/>
            <person name="Sitrit Y."/>
            <person name="Splivallo R."/>
            <person name="Traeger S."/>
            <person name="Wang M."/>
            <person name="Zifcakova L."/>
            <person name="Wipf D."/>
            <person name="Zambonelli A."/>
            <person name="Paolocci F."/>
            <person name="Nowrousian M."/>
            <person name="Ottonello S."/>
            <person name="Baldrian P."/>
            <person name="Spatafora J.W."/>
            <person name="Henrissat B."/>
            <person name="Nagy L.G."/>
            <person name="Aury J.M."/>
            <person name="Wincker P."/>
            <person name="Grigoriev I.V."/>
            <person name="Bonfante P."/>
            <person name="Martin F.M."/>
        </authorList>
    </citation>
    <scope>NUCLEOTIDE SEQUENCE [LARGE SCALE GENOMIC DNA]</scope>
    <source>
        <strain evidence="7 8">ATCC MYA-4762</strain>
    </source>
</reference>
<accession>A0A3N4LVR7</accession>
<dbReference type="GO" id="GO:0071555">
    <property type="term" value="P:cell wall organization"/>
    <property type="evidence" value="ECO:0007669"/>
    <property type="project" value="UniProtKB-KW"/>
</dbReference>
<dbReference type="GO" id="GO:0009986">
    <property type="term" value="C:cell surface"/>
    <property type="evidence" value="ECO:0007669"/>
    <property type="project" value="TreeGrafter"/>
</dbReference>
<evidence type="ECO:0000256" key="2">
    <source>
        <dbReference type="ARBA" id="ARBA00022801"/>
    </source>
</evidence>
<dbReference type="FunFam" id="3.20.20.80:FF:000130">
    <property type="entry name" value="Endoglucanase C"/>
    <property type="match status" value="1"/>
</dbReference>
<sequence length="508" mass="59047">MSGSFLRVSGTQILNEEDSPVLLRGCGLGGWMQMENFITGFPGHELRFREALLGILGPDDYNFFFDRFLYHFFNEKDIKLFTSLGLNCLRVAFDYRHFEDDMDPYVLKPEGFKHLDRVVGMCSQAGVYTILDLHAAPGGQNSSWHSNNITSHAAFWDHKTHQDRAIWLWQKIADRYKDNPWVAGYNPLNEPADRSYMATKLVSWYQRVERAIREVDDKHILFWDGNTFATDWNGFESLIPDGHGGLKKAGIFPNSAYSCHDYWIYGFPQSEQYTGTPEQKKVLLDTYQHKVSFMKRNNLCIWNGEFGPVYANEEDDGPDWLAINVSRMDMLEYQLELYESEKISWSIWLWKDIGYQGMVYTPPNSPWNTLLHDWLQKKRKLNLDYWGNRPQPEVDKLFKPIEEWIDRESPAAKYTYPLTWELKRHVMRGVTETFLSDSLQGHFCGYFDGMTQAQLEELLSSFSLREDEAEEGKEESGKSSGNGWAVQRGYLNALLRQHNGRSRAVMGV</sequence>
<proteinExistence type="inferred from homology"/>
<name>A0A3N4LVR7_9PEZI</name>
<dbReference type="OrthoDB" id="1887033at2759"/>
<dbReference type="GO" id="GO:0005576">
    <property type="term" value="C:extracellular region"/>
    <property type="evidence" value="ECO:0007669"/>
    <property type="project" value="TreeGrafter"/>
</dbReference>
<keyword evidence="2 5" id="KW-0378">Hydrolase</keyword>
<evidence type="ECO:0000256" key="4">
    <source>
        <dbReference type="ARBA" id="ARBA00023316"/>
    </source>
</evidence>
<keyword evidence="8" id="KW-1185">Reference proteome</keyword>
<dbReference type="Pfam" id="PF00150">
    <property type="entry name" value="Cellulase"/>
    <property type="match status" value="1"/>
</dbReference>
<comment type="similarity">
    <text evidence="1 5">Belongs to the glycosyl hydrolase 5 (cellulase A) family.</text>
</comment>
<dbReference type="Gene3D" id="3.20.20.80">
    <property type="entry name" value="Glycosidases"/>
    <property type="match status" value="1"/>
</dbReference>
<protein>
    <submittedName>
        <fullName evidence="7">Glycoside hydrolase</fullName>
    </submittedName>
</protein>
<evidence type="ECO:0000313" key="7">
    <source>
        <dbReference type="EMBL" id="RPB22125.1"/>
    </source>
</evidence>
<dbReference type="STRING" id="1051890.A0A3N4LVR7"/>
<dbReference type="InParanoid" id="A0A3N4LVR7"/>
<evidence type="ECO:0000313" key="8">
    <source>
        <dbReference type="Proteomes" id="UP000267821"/>
    </source>
</evidence>
<dbReference type="AlphaFoldDB" id="A0A3N4LVR7"/>
<dbReference type="GO" id="GO:0009251">
    <property type="term" value="P:glucan catabolic process"/>
    <property type="evidence" value="ECO:0007669"/>
    <property type="project" value="TreeGrafter"/>
</dbReference>
<dbReference type="PANTHER" id="PTHR31297:SF13">
    <property type="entry name" value="PUTATIVE-RELATED"/>
    <property type="match status" value="1"/>
</dbReference>
<evidence type="ECO:0000256" key="3">
    <source>
        <dbReference type="ARBA" id="ARBA00023295"/>
    </source>
</evidence>
<organism evidence="7 8">
    <name type="scientific">Terfezia boudieri ATCC MYA-4762</name>
    <dbReference type="NCBI Taxonomy" id="1051890"/>
    <lineage>
        <taxon>Eukaryota</taxon>
        <taxon>Fungi</taxon>
        <taxon>Dikarya</taxon>
        <taxon>Ascomycota</taxon>
        <taxon>Pezizomycotina</taxon>
        <taxon>Pezizomycetes</taxon>
        <taxon>Pezizales</taxon>
        <taxon>Pezizaceae</taxon>
        <taxon>Terfezia</taxon>
    </lineage>
</organism>
<gene>
    <name evidence="7" type="ORF">L211DRAFT_858173</name>
</gene>
<dbReference type="InterPro" id="IPR050386">
    <property type="entry name" value="Glycosyl_hydrolase_5"/>
</dbReference>
<evidence type="ECO:0000256" key="5">
    <source>
        <dbReference type="RuleBase" id="RU361153"/>
    </source>
</evidence>
<dbReference type="EMBL" id="ML121554">
    <property type="protein sequence ID" value="RPB22125.1"/>
    <property type="molecule type" value="Genomic_DNA"/>
</dbReference>
<dbReference type="InterPro" id="IPR001547">
    <property type="entry name" value="Glyco_hydro_5"/>
</dbReference>
<evidence type="ECO:0000256" key="1">
    <source>
        <dbReference type="ARBA" id="ARBA00005641"/>
    </source>
</evidence>
<keyword evidence="4" id="KW-0961">Cell wall biogenesis/degradation</keyword>